<dbReference type="Gene3D" id="1.10.10.10">
    <property type="entry name" value="Winged helix-like DNA-binding domain superfamily/Winged helix DNA-binding domain"/>
    <property type="match status" value="2"/>
</dbReference>
<proteinExistence type="inferred from homology"/>
<protein>
    <recommendedName>
        <fullName evidence="6">Cullin-1</fullName>
    </recommendedName>
</protein>
<accession>A0A6A6E7M5</accession>
<dbReference type="InterPro" id="IPR016157">
    <property type="entry name" value="Cullin_CS"/>
</dbReference>
<dbReference type="Pfam" id="PF00888">
    <property type="entry name" value="Cullin"/>
    <property type="match status" value="1"/>
</dbReference>
<dbReference type="InterPro" id="IPR016159">
    <property type="entry name" value="Cullin_repeat-like_dom_sf"/>
</dbReference>
<evidence type="ECO:0000313" key="10">
    <source>
        <dbReference type="EMBL" id="KAF2187957.1"/>
    </source>
</evidence>
<dbReference type="SMART" id="SM00182">
    <property type="entry name" value="CULLIN"/>
    <property type="match status" value="1"/>
</dbReference>
<dbReference type="SUPFAM" id="SSF75632">
    <property type="entry name" value="Cullin homology domain"/>
    <property type="match status" value="1"/>
</dbReference>
<keyword evidence="11" id="KW-1185">Reference proteome</keyword>
<dbReference type="SMART" id="SM00884">
    <property type="entry name" value="Cullin_Nedd8"/>
    <property type="match status" value="1"/>
</dbReference>
<dbReference type="AlphaFoldDB" id="A0A6A6E7M5"/>
<dbReference type="GO" id="GO:0031625">
    <property type="term" value="F:ubiquitin protein ligase binding"/>
    <property type="evidence" value="ECO:0007669"/>
    <property type="project" value="InterPro"/>
</dbReference>
<comment type="pathway">
    <text evidence="1">Protein modification; protein ubiquitination.</text>
</comment>
<reference evidence="10" key="1">
    <citation type="journal article" date="2020" name="Stud. Mycol.">
        <title>101 Dothideomycetes genomes: a test case for predicting lifestyles and emergence of pathogens.</title>
        <authorList>
            <person name="Haridas S."/>
            <person name="Albert R."/>
            <person name="Binder M."/>
            <person name="Bloem J."/>
            <person name="Labutti K."/>
            <person name="Salamov A."/>
            <person name="Andreopoulos B."/>
            <person name="Baker S."/>
            <person name="Barry K."/>
            <person name="Bills G."/>
            <person name="Bluhm B."/>
            <person name="Cannon C."/>
            <person name="Castanera R."/>
            <person name="Culley D."/>
            <person name="Daum C."/>
            <person name="Ezra D."/>
            <person name="Gonzalez J."/>
            <person name="Henrissat B."/>
            <person name="Kuo A."/>
            <person name="Liang C."/>
            <person name="Lipzen A."/>
            <person name="Lutzoni F."/>
            <person name="Magnuson J."/>
            <person name="Mondo S."/>
            <person name="Nolan M."/>
            <person name="Ohm R."/>
            <person name="Pangilinan J."/>
            <person name="Park H.-J."/>
            <person name="Ramirez L."/>
            <person name="Alfaro M."/>
            <person name="Sun H."/>
            <person name="Tritt A."/>
            <person name="Yoshinaga Y."/>
            <person name="Zwiers L.-H."/>
            <person name="Turgeon B."/>
            <person name="Goodwin S."/>
            <person name="Spatafora J."/>
            <person name="Crous P."/>
            <person name="Grigoriev I."/>
        </authorList>
    </citation>
    <scope>NUCLEOTIDE SEQUENCE</scope>
    <source>
        <strain evidence="10">CBS 207.26</strain>
    </source>
</reference>
<sequence length="777" mass="90314">MDAFHVLMLKLFVHPRAYFVLISCRWAYLEAGVEKIMTDLRGGMDMKTYMGLYTAIHNFCTAQKAVAGTNFSNHNNRGGAHLLGEDLYQHLIEYLKNHLAGVQTRSKEHVDEALLTFYIKEWNRYTTAGQYNNHLFRYLNRHWVKREMDEGKKNIYDIYTLHLVRWKEDMFIGTQESVMRSVLKLVEKQRNGETIEQSHIKSVVDSFVSLGLDESDSSKSTLDVYKEYFERPFLKATSEYYDNESKQFLAENSVVEYMKKAEARLDEEKERVPLYLLSEIMSPLMRTCEESLITKHSSALREEFQVLLDHDKQEDLGRMYKLLARIPEGLDPLRNRFETHVRKAGLAAVEKVAQEGDNLEPKVYVEALLGVHTQYQDLVNRAFNGESEFVRSLDNACREFVNRNKICKSGSNKSPELLAKYTDQLLKKSSSKMTEEDDMEKLLTQIMTVFKYIEDKDVFQKFYSRMLAKRLVQTTSASDDAETSMISKLKEACGFEYTNKLQRMFQDMQISKDLNTAYRDWLSTTYDEKEIKNNVDATYHILGTGFWPLNPPTTPFTPPQLIVKTYERFATFYNAKHQGRKLTWLWQLCKGEMKANYLKVLNSKVAPTFQVSTYQMAILLLFNDNDTVTYDEMVEGTKLGKETLDPSISVFIKAKVLTAQPENAKPESGVSYKLNHGFKTKKIKTNLNIGIKSEQKQEVEDTHKTIEEDRKLLVQSAIVRIMKSRKKMRHQQLVSETIQQIKNRFMPRVGDIKKCIDILLEKEYLERLEGDELGYLA</sequence>
<name>A0A6A6E7M5_9PEZI</name>
<dbReference type="Gene3D" id="1.20.1310.10">
    <property type="entry name" value="Cullin Repeats"/>
    <property type="match status" value="4"/>
</dbReference>
<dbReference type="FunFam" id="1.20.1310.10:FF:000007">
    <property type="entry name" value="Cullin 1"/>
    <property type="match status" value="1"/>
</dbReference>
<comment type="similarity">
    <text evidence="2 7 8">Belongs to the cullin family.</text>
</comment>
<dbReference type="InterPro" id="IPR036317">
    <property type="entry name" value="Cullin_homology_sf"/>
</dbReference>
<dbReference type="SUPFAM" id="SSF46785">
    <property type="entry name" value="Winged helix' DNA-binding domain"/>
    <property type="match status" value="1"/>
</dbReference>
<dbReference type="InterPro" id="IPR019559">
    <property type="entry name" value="Cullin_neddylation_domain"/>
</dbReference>
<keyword evidence="5" id="KW-0832">Ubl conjugation</keyword>
<dbReference type="InterPro" id="IPR016158">
    <property type="entry name" value="Cullin_homology"/>
</dbReference>
<dbReference type="FunFam" id="1.20.1310.10:FF:000026">
    <property type="entry name" value="Cullin 1"/>
    <property type="match status" value="1"/>
</dbReference>
<dbReference type="PROSITE" id="PS01256">
    <property type="entry name" value="CULLIN_1"/>
    <property type="match status" value="1"/>
</dbReference>
<dbReference type="Proteomes" id="UP000800200">
    <property type="component" value="Unassembled WGS sequence"/>
</dbReference>
<evidence type="ECO:0000259" key="9">
    <source>
        <dbReference type="PROSITE" id="PS50069"/>
    </source>
</evidence>
<dbReference type="Pfam" id="PF26557">
    <property type="entry name" value="Cullin_AB"/>
    <property type="match status" value="1"/>
</dbReference>
<dbReference type="GO" id="GO:0019005">
    <property type="term" value="C:SCF ubiquitin ligase complex"/>
    <property type="evidence" value="ECO:0007669"/>
    <property type="project" value="UniProtKB-ARBA"/>
</dbReference>
<evidence type="ECO:0000256" key="7">
    <source>
        <dbReference type="PROSITE-ProRule" id="PRU00330"/>
    </source>
</evidence>
<evidence type="ECO:0000256" key="5">
    <source>
        <dbReference type="ARBA" id="ARBA00022843"/>
    </source>
</evidence>
<dbReference type="Pfam" id="PF10557">
    <property type="entry name" value="Cullin_Nedd8"/>
    <property type="match status" value="1"/>
</dbReference>
<evidence type="ECO:0000256" key="1">
    <source>
        <dbReference type="ARBA" id="ARBA00004906"/>
    </source>
</evidence>
<evidence type="ECO:0000256" key="3">
    <source>
        <dbReference type="ARBA" id="ARBA00022499"/>
    </source>
</evidence>
<evidence type="ECO:0000256" key="4">
    <source>
        <dbReference type="ARBA" id="ARBA00022786"/>
    </source>
</evidence>
<dbReference type="Gene3D" id="4.10.1030.10">
    <property type="entry name" value="Ring Box Chain A, domain 5"/>
    <property type="match status" value="1"/>
</dbReference>
<dbReference type="InterPro" id="IPR045093">
    <property type="entry name" value="Cullin"/>
</dbReference>
<dbReference type="GO" id="GO:0031146">
    <property type="term" value="P:SCF-dependent proteasomal ubiquitin-dependent protein catabolic process"/>
    <property type="evidence" value="ECO:0007669"/>
    <property type="project" value="UniProtKB-ARBA"/>
</dbReference>
<evidence type="ECO:0000313" key="11">
    <source>
        <dbReference type="Proteomes" id="UP000800200"/>
    </source>
</evidence>
<dbReference type="FunFam" id="1.20.1310.10:FF:000011">
    <property type="entry name" value="Cullin 1"/>
    <property type="match status" value="1"/>
</dbReference>
<keyword evidence="3" id="KW-1017">Isopeptide bond</keyword>
<evidence type="ECO:0000256" key="2">
    <source>
        <dbReference type="ARBA" id="ARBA00006019"/>
    </source>
</evidence>
<feature type="domain" description="Cullin family profile" evidence="9">
    <location>
        <begin position="413"/>
        <end position="652"/>
    </location>
</feature>
<evidence type="ECO:0000256" key="6">
    <source>
        <dbReference type="ARBA" id="ARBA00069612"/>
    </source>
</evidence>
<dbReference type="EMBL" id="ML994625">
    <property type="protein sequence ID" value="KAF2187957.1"/>
    <property type="molecule type" value="Genomic_DNA"/>
</dbReference>
<dbReference type="FunFam" id="1.10.10.10:FF:000014">
    <property type="entry name" value="Cullin 1"/>
    <property type="match status" value="1"/>
</dbReference>
<dbReference type="OrthoDB" id="27073at2759"/>
<dbReference type="PANTHER" id="PTHR11932">
    <property type="entry name" value="CULLIN"/>
    <property type="match status" value="1"/>
</dbReference>
<evidence type="ECO:0000256" key="8">
    <source>
        <dbReference type="RuleBase" id="RU003829"/>
    </source>
</evidence>
<keyword evidence="4" id="KW-0833">Ubl conjugation pathway</keyword>
<organism evidence="10 11">
    <name type="scientific">Zopfia rhizophila CBS 207.26</name>
    <dbReference type="NCBI Taxonomy" id="1314779"/>
    <lineage>
        <taxon>Eukaryota</taxon>
        <taxon>Fungi</taxon>
        <taxon>Dikarya</taxon>
        <taxon>Ascomycota</taxon>
        <taxon>Pezizomycotina</taxon>
        <taxon>Dothideomycetes</taxon>
        <taxon>Dothideomycetes incertae sedis</taxon>
        <taxon>Zopfiaceae</taxon>
        <taxon>Zopfia</taxon>
    </lineage>
</organism>
<dbReference type="SUPFAM" id="SSF74788">
    <property type="entry name" value="Cullin repeat-like"/>
    <property type="match status" value="1"/>
</dbReference>
<dbReference type="FunFam" id="1.20.1310.10:FF:000029">
    <property type="entry name" value="Cullin homolog 1"/>
    <property type="match status" value="1"/>
</dbReference>
<dbReference type="PROSITE" id="PS50069">
    <property type="entry name" value="CULLIN_2"/>
    <property type="match status" value="1"/>
</dbReference>
<dbReference type="InterPro" id="IPR036390">
    <property type="entry name" value="WH_DNA-bd_sf"/>
</dbReference>
<dbReference type="InterPro" id="IPR059120">
    <property type="entry name" value="Cullin-like_AB"/>
</dbReference>
<dbReference type="InterPro" id="IPR036388">
    <property type="entry name" value="WH-like_DNA-bd_sf"/>
</dbReference>
<gene>
    <name evidence="10" type="ORF">K469DRAFT_99269</name>
</gene>
<dbReference type="InterPro" id="IPR001373">
    <property type="entry name" value="Cullin_N"/>
</dbReference>